<dbReference type="SUPFAM" id="SSF74788">
    <property type="entry name" value="Cullin repeat-like"/>
    <property type="match status" value="1"/>
</dbReference>
<dbReference type="EMBL" id="CAXHTA020000016">
    <property type="protein sequence ID" value="CAL5226928.1"/>
    <property type="molecule type" value="Genomic_DNA"/>
</dbReference>
<reference evidence="5 6" key="1">
    <citation type="submission" date="2024-06" db="EMBL/GenBank/DDBJ databases">
        <authorList>
            <person name="Kraege A."/>
            <person name="Thomma B."/>
        </authorList>
    </citation>
    <scope>NUCLEOTIDE SEQUENCE [LARGE SCALE GENOMIC DNA]</scope>
</reference>
<keyword evidence="6" id="KW-1185">Reference proteome</keyword>
<dbReference type="Pfam" id="PF00888">
    <property type="entry name" value="Cullin"/>
    <property type="match status" value="2"/>
</dbReference>
<dbReference type="PROSITE" id="PS50069">
    <property type="entry name" value="CULLIN_2"/>
    <property type="match status" value="1"/>
</dbReference>
<evidence type="ECO:0000259" key="4">
    <source>
        <dbReference type="PROSITE" id="PS50069"/>
    </source>
</evidence>
<dbReference type="InterPro" id="IPR045093">
    <property type="entry name" value="Cullin"/>
</dbReference>
<evidence type="ECO:0000256" key="2">
    <source>
        <dbReference type="PROSITE-ProRule" id="PRU00330"/>
    </source>
</evidence>
<dbReference type="InterPro" id="IPR036390">
    <property type="entry name" value="WH_DNA-bd_sf"/>
</dbReference>
<dbReference type="Gene3D" id="1.10.10.10">
    <property type="entry name" value="Winged helix-like DNA-binding domain superfamily/Winged helix DNA-binding domain"/>
    <property type="match status" value="1"/>
</dbReference>
<dbReference type="SMART" id="SM00182">
    <property type="entry name" value="CULLIN"/>
    <property type="match status" value="1"/>
</dbReference>
<dbReference type="InterPro" id="IPR019559">
    <property type="entry name" value="Cullin_neddylation_domain"/>
</dbReference>
<dbReference type="InterPro" id="IPR036388">
    <property type="entry name" value="WH-like_DNA-bd_sf"/>
</dbReference>
<dbReference type="Pfam" id="PF26557">
    <property type="entry name" value="Cullin_AB"/>
    <property type="match status" value="1"/>
</dbReference>
<sequence>MRSAYNIIINNFGDRLYNGLVQTQTEHLRVVAAKIEAAQGESFLRELKLRWEHHNKSMQMIRDILMLSLDLWRDHVVRQKGIRDRMLTMLLELIQKERTGDIVDSALLRSITMVSDGAKRSVLVKLKTECGYQFASKLESMFTDIKTSRDTMQEYKARRQATTSNGRDDVELAVQVLTTRSWPTQRAAKCNLPRELERGCEDFKAFYLASHSGRKLSWQTNMGNAGMKATSGEERQELNVSTYQMVILLQFNEADRLSYSDIQHASCIPLGDLKRSLQSLACVKGRNVLKKELMSKDINETDHFVYNSSFHSKFYKVKIGTVSAQKDTEPEKQETCQKVLTPGYCALALAGVLDNPSIVVEIAVNVGVRISPPKPEARALVQVEEDRKPQIEAAVVPIMKARRVLDHNSIVAEVTRQLSARFLPNPTVIKKRIESLIEREFLERDATDWRLYRYLA</sequence>
<evidence type="ECO:0000256" key="3">
    <source>
        <dbReference type="RuleBase" id="RU003829"/>
    </source>
</evidence>
<evidence type="ECO:0000313" key="6">
    <source>
        <dbReference type="Proteomes" id="UP001497392"/>
    </source>
</evidence>
<name>A0ABP1GA17_9CHLO</name>
<dbReference type="Pfam" id="PF10557">
    <property type="entry name" value="Cullin_Nedd8"/>
    <property type="match status" value="1"/>
</dbReference>
<accession>A0ABP1GA17</accession>
<evidence type="ECO:0000256" key="1">
    <source>
        <dbReference type="ARBA" id="ARBA00006019"/>
    </source>
</evidence>
<evidence type="ECO:0000313" key="5">
    <source>
        <dbReference type="EMBL" id="CAL5226928.1"/>
    </source>
</evidence>
<comment type="similarity">
    <text evidence="1 2 3">Belongs to the cullin family.</text>
</comment>
<feature type="domain" description="Cullin family profile" evidence="4">
    <location>
        <begin position="92"/>
        <end position="281"/>
    </location>
</feature>
<gene>
    <name evidence="5" type="primary">g9806</name>
    <name evidence="5" type="ORF">VP750_LOCUS8834</name>
</gene>
<dbReference type="InterPro" id="IPR036317">
    <property type="entry name" value="Cullin_homology_sf"/>
</dbReference>
<dbReference type="SUPFAM" id="SSF46785">
    <property type="entry name" value="Winged helix' DNA-binding domain"/>
    <property type="match status" value="1"/>
</dbReference>
<dbReference type="InterPro" id="IPR016159">
    <property type="entry name" value="Cullin_repeat-like_dom_sf"/>
</dbReference>
<dbReference type="PANTHER" id="PTHR11932">
    <property type="entry name" value="CULLIN"/>
    <property type="match status" value="1"/>
</dbReference>
<dbReference type="InterPro" id="IPR016158">
    <property type="entry name" value="Cullin_homology"/>
</dbReference>
<organism evidence="5 6">
    <name type="scientific">Coccomyxa viridis</name>
    <dbReference type="NCBI Taxonomy" id="1274662"/>
    <lineage>
        <taxon>Eukaryota</taxon>
        <taxon>Viridiplantae</taxon>
        <taxon>Chlorophyta</taxon>
        <taxon>core chlorophytes</taxon>
        <taxon>Trebouxiophyceae</taxon>
        <taxon>Trebouxiophyceae incertae sedis</taxon>
        <taxon>Coccomyxaceae</taxon>
        <taxon>Coccomyxa</taxon>
    </lineage>
</organism>
<comment type="caution">
    <text evidence="5">The sequence shown here is derived from an EMBL/GenBank/DDBJ whole genome shotgun (WGS) entry which is preliminary data.</text>
</comment>
<dbReference type="SMART" id="SM00884">
    <property type="entry name" value="Cullin_Nedd8"/>
    <property type="match status" value="1"/>
</dbReference>
<proteinExistence type="inferred from homology"/>
<dbReference type="Proteomes" id="UP001497392">
    <property type="component" value="Unassembled WGS sequence"/>
</dbReference>
<dbReference type="InterPro" id="IPR059120">
    <property type="entry name" value="Cullin-like_AB"/>
</dbReference>
<dbReference type="Gene3D" id="1.20.1310.10">
    <property type="entry name" value="Cullin Repeats"/>
    <property type="match status" value="2"/>
</dbReference>
<dbReference type="InterPro" id="IPR001373">
    <property type="entry name" value="Cullin_N"/>
</dbReference>
<protein>
    <submittedName>
        <fullName evidence="5">G9806 protein</fullName>
    </submittedName>
</protein>
<dbReference type="Gene3D" id="3.30.230.130">
    <property type="entry name" value="Cullin, Chain C, Domain 2"/>
    <property type="match status" value="1"/>
</dbReference>
<dbReference type="SUPFAM" id="SSF75632">
    <property type="entry name" value="Cullin homology domain"/>
    <property type="match status" value="1"/>
</dbReference>